<accession>A0A9P1KJV1</accession>
<keyword evidence="2" id="KW-1185">Reference proteome</keyword>
<evidence type="ECO:0000313" key="2">
    <source>
        <dbReference type="Proteomes" id="UP000032946"/>
    </source>
</evidence>
<proteinExistence type="predicted"/>
<reference evidence="1 2" key="1">
    <citation type="submission" date="2014-02" db="EMBL/GenBank/DDBJ databases">
        <authorList>
            <person name="Genoscope - CEA"/>
        </authorList>
    </citation>
    <scope>NUCLEOTIDE SEQUENCE [LARGE SCALE GENOMIC DNA]</scope>
    <source>
        <strain evidence="1 2">PCC 8005</strain>
    </source>
</reference>
<organism evidence="1 2">
    <name type="scientific">Limnospira indica PCC 8005</name>
    <dbReference type="NCBI Taxonomy" id="376219"/>
    <lineage>
        <taxon>Bacteria</taxon>
        <taxon>Bacillati</taxon>
        <taxon>Cyanobacteriota</taxon>
        <taxon>Cyanophyceae</taxon>
        <taxon>Oscillatoriophycideae</taxon>
        <taxon>Oscillatoriales</taxon>
        <taxon>Sirenicapillariaceae</taxon>
        <taxon>Limnospira</taxon>
    </lineage>
</organism>
<dbReference type="Proteomes" id="UP000032946">
    <property type="component" value="Chromosome"/>
</dbReference>
<evidence type="ECO:0000313" key="1">
    <source>
        <dbReference type="EMBL" id="CDM97699.1"/>
    </source>
</evidence>
<protein>
    <submittedName>
        <fullName evidence="1">Uncharacterized protein</fullName>
    </submittedName>
</protein>
<gene>
    <name evidence="1" type="ORF">ARTHRO_60300</name>
</gene>
<dbReference type="EMBL" id="FO818640">
    <property type="protein sequence ID" value="CDM97699.1"/>
    <property type="molecule type" value="Genomic_DNA"/>
</dbReference>
<sequence length="39" mass="4701">MREREAAKTLKRSQPERDLRAFLVSMAQWNHTDPSRTRM</sequence>
<dbReference type="AlphaFoldDB" id="A0A9P1KJV1"/>
<name>A0A9P1KJV1_9CYAN</name>